<dbReference type="STRING" id="1611254.A0A2G5TTQ5"/>
<dbReference type="OrthoDB" id="5945029at2759"/>
<proteinExistence type="predicted"/>
<dbReference type="InterPro" id="IPR002919">
    <property type="entry name" value="TIL_dom"/>
</dbReference>
<keyword evidence="1" id="KW-0646">Protease inhibitor</keyword>
<evidence type="ECO:0000313" key="4">
    <source>
        <dbReference type="EMBL" id="PIC30628.1"/>
    </source>
</evidence>
<sequence length="242" mass="26557">MAMIILFLACLAIGSASGQEDAAIIAPIKPLPVKPVLPAITCANVLCIMNSTCVMYEALNGKMKPYCLPIDYKNTCAYTKCKCFEKCVMVEVTCVTTPCYPVPECRPRRIVRPPIKPLPTDPLPIGRKKRQADDLSLDNPLPVVPVNPCDTVKCAAGTQCVLHDAVCRRPPCNPIPSCEPIRCPEKNQEWLECGPFFCPKRCGQEQVMCKAMCRPGCFCKKGFCLNKSGKCVPDKNCGILNE</sequence>
<evidence type="ECO:0000313" key="5">
    <source>
        <dbReference type="Proteomes" id="UP000230233"/>
    </source>
</evidence>
<gene>
    <name evidence="4" type="primary">Cnig_chr_V.g21809</name>
    <name evidence="4" type="ORF">B9Z55_021809</name>
</gene>
<dbReference type="Pfam" id="PF01826">
    <property type="entry name" value="TIL"/>
    <property type="match status" value="1"/>
</dbReference>
<name>A0A2G5TTQ5_9PELO</name>
<dbReference type="Proteomes" id="UP000230233">
    <property type="component" value="Chromosome V"/>
</dbReference>
<feature type="chain" id="PRO_5013774684" description="TIL domain-containing protein" evidence="2">
    <location>
        <begin position="19"/>
        <end position="242"/>
    </location>
</feature>
<dbReference type="InterPro" id="IPR036084">
    <property type="entry name" value="Ser_inhib-like_sf"/>
</dbReference>
<dbReference type="EMBL" id="PDUG01000005">
    <property type="protein sequence ID" value="PIC30628.1"/>
    <property type="molecule type" value="Genomic_DNA"/>
</dbReference>
<organism evidence="4 5">
    <name type="scientific">Caenorhabditis nigoni</name>
    <dbReference type="NCBI Taxonomy" id="1611254"/>
    <lineage>
        <taxon>Eukaryota</taxon>
        <taxon>Metazoa</taxon>
        <taxon>Ecdysozoa</taxon>
        <taxon>Nematoda</taxon>
        <taxon>Chromadorea</taxon>
        <taxon>Rhabditida</taxon>
        <taxon>Rhabditina</taxon>
        <taxon>Rhabditomorpha</taxon>
        <taxon>Rhabditoidea</taxon>
        <taxon>Rhabditidae</taxon>
        <taxon>Peloderinae</taxon>
        <taxon>Caenorhabditis</taxon>
    </lineage>
</organism>
<dbReference type="GO" id="GO:0004867">
    <property type="term" value="F:serine-type endopeptidase inhibitor activity"/>
    <property type="evidence" value="ECO:0007669"/>
    <property type="project" value="UniProtKB-KW"/>
</dbReference>
<keyword evidence="2" id="KW-0732">Signal</keyword>
<protein>
    <recommendedName>
        <fullName evidence="3">TIL domain-containing protein</fullName>
    </recommendedName>
</protein>
<comment type="caution">
    <text evidence="4">The sequence shown here is derived from an EMBL/GenBank/DDBJ whole genome shotgun (WGS) entry which is preliminary data.</text>
</comment>
<dbReference type="CDD" id="cd19941">
    <property type="entry name" value="TIL"/>
    <property type="match status" value="1"/>
</dbReference>
<dbReference type="SUPFAM" id="SSF57567">
    <property type="entry name" value="Serine protease inhibitors"/>
    <property type="match status" value="1"/>
</dbReference>
<keyword evidence="5" id="KW-1185">Reference proteome</keyword>
<feature type="domain" description="TIL" evidence="3">
    <location>
        <begin position="183"/>
        <end position="237"/>
    </location>
</feature>
<dbReference type="Gene3D" id="2.10.25.10">
    <property type="entry name" value="Laminin"/>
    <property type="match status" value="1"/>
</dbReference>
<evidence type="ECO:0000256" key="1">
    <source>
        <dbReference type="ARBA" id="ARBA00022900"/>
    </source>
</evidence>
<evidence type="ECO:0000259" key="3">
    <source>
        <dbReference type="Pfam" id="PF01826"/>
    </source>
</evidence>
<accession>A0A2G5TTQ5</accession>
<feature type="signal peptide" evidence="2">
    <location>
        <begin position="1"/>
        <end position="18"/>
    </location>
</feature>
<dbReference type="AlphaFoldDB" id="A0A2G5TTQ5"/>
<evidence type="ECO:0000256" key="2">
    <source>
        <dbReference type="SAM" id="SignalP"/>
    </source>
</evidence>
<keyword evidence="1" id="KW-0722">Serine protease inhibitor</keyword>
<reference evidence="5" key="1">
    <citation type="submission" date="2017-10" db="EMBL/GenBank/DDBJ databases">
        <title>Rapid genome shrinkage in a self-fertile nematode reveals novel sperm competition proteins.</title>
        <authorList>
            <person name="Yin D."/>
            <person name="Schwarz E.M."/>
            <person name="Thomas C.G."/>
            <person name="Felde R.L."/>
            <person name="Korf I.F."/>
            <person name="Cutter A.D."/>
            <person name="Schartner C.M."/>
            <person name="Ralston E.J."/>
            <person name="Meyer B.J."/>
            <person name="Haag E.S."/>
        </authorList>
    </citation>
    <scope>NUCLEOTIDE SEQUENCE [LARGE SCALE GENOMIC DNA]</scope>
    <source>
        <strain evidence="5">JU1422</strain>
    </source>
</reference>